<dbReference type="AlphaFoldDB" id="A0A0H3HSQ6"/>
<proteinExistence type="predicted"/>
<name>A0A0H3HSQ6_BURP2</name>
<dbReference type="KEGG" id="bpz:BP1026B_II0624"/>
<accession>A0A0H3HSQ6</accession>
<sequence length="85" mass="9025">MSAKRTLRQAAESCAKDCDGSAHAAASAAPNTNVVVDFMVASLFDGLRRRFRLNRAACTVGSKVTGQIRGEATDGDLFLPVCDYT</sequence>
<reference evidence="1 2" key="1">
    <citation type="journal article" date="2012" name="PLoS ONE">
        <title>Evolution of Burkholderia pseudomallei in recurrent melioidosis.</title>
        <authorList>
            <person name="Hayden H.S."/>
            <person name="Lim R."/>
            <person name="Brittnacher M.J."/>
            <person name="Sims E.H."/>
            <person name="Ramage E.R."/>
            <person name="Fong C."/>
            <person name="Wu Z."/>
            <person name="Crist E."/>
            <person name="Chang J."/>
            <person name="Zhou Y."/>
            <person name="Radey M."/>
            <person name="Rohmer L."/>
            <person name="Haugen E."/>
            <person name="Gillett W."/>
            <person name="Wuthiekanun V."/>
            <person name="Peacock S.J."/>
            <person name="Kaul R."/>
            <person name="Miller S.I."/>
            <person name="Manoil C."/>
            <person name="Jacobs M.A."/>
        </authorList>
    </citation>
    <scope>NUCLEOTIDE SEQUENCE [LARGE SCALE GENOMIC DNA]</scope>
    <source>
        <strain evidence="1 2">1026b</strain>
    </source>
</reference>
<gene>
    <name evidence="1" type="ordered locus">BP1026B_II0624</name>
</gene>
<evidence type="ECO:0000313" key="2">
    <source>
        <dbReference type="Proteomes" id="UP000010087"/>
    </source>
</evidence>
<organism evidence="1 2">
    <name type="scientific">Burkholderia pseudomallei (strain 1026b)</name>
    <dbReference type="NCBI Taxonomy" id="884204"/>
    <lineage>
        <taxon>Bacteria</taxon>
        <taxon>Pseudomonadati</taxon>
        <taxon>Pseudomonadota</taxon>
        <taxon>Betaproteobacteria</taxon>
        <taxon>Burkholderiales</taxon>
        <taxon>Burkholderiaceae</taxon>
        <taxon>Burkholderia</taxon>
        <taxon>pseudomallei group</taxon>
    </lineage>
</organism>
<dbReference type="Proteomes" id="UP000010087">
    <property type="component" value="Chromosome 2"/>
</dbReference>
<dbReference type="EMBL" id="CP002834">
    <property type="protein sequence ID" value="AFI68887.1"/>
    <property type="molecule type" value="Genomic_DNA"/>
</dbReference>
<protein>
    <submittedName>
        <fullName evidence="1">Uncharacterized protein</fullName>
    </submittedName>
</protein>
<dbReference type="PATRIC" id="fig|884204.3.peg.4791"/>
<evidence type="ECO:0000313" key="1">
    <source>
        <dbReference type="EMBL" id="AFI68887.1"/>
    </source>
</evidence>